<organism evidence="2 3">
    <name type="scientific">Plesiomonas shigelloides</name>
    <name type="common">Aeromonas shigelloides</name>
    <dbReference type="NCBI Taxonomy" id="703"/>
    <lineage>
        <taxon>Bacteria</taxon>
        <taxon>Pseudomonadati</taxon>
        <taxon>Pseudomonadota</taxon>
        <taxon>Gammaproteobacteria</taxon>
        <taxon>Enterobacterales</taxon>
        <taxon>Enterobacteriaceae</taxon>
        <taxon>Plesiomonas</taxon>
    </lineage>
</organism>
<reference evidence="2" key="1">
    <citation type="submission" date="2021-03" db="EMBL/GenBank/DDBJ databases">
        <title>Plesiomonas shigelloides zfcc0051, isolated from zebrafish feces.</title>
        <authorList>
            <person name="Vanderhoek Z."/>
            <person name="Gaulke C."/>
        </authorList>
    </citation>
    <scope>NUCLEOTIDE SEQUENCE</scope>
    <source>
        <strain evidence="2">Zfcc0051</strain>
    </source>
</reference>
<feature type="non-terminal residue" evidence="2">
    <location>
        <position position="1"/>
    </location>
</feature>
<dbReference type="RefSeq" id="WP_207543025.1">
    <property type="nucleotide sequence ID" value="NZ_JAFNAA010000437.1"/>
</dbReference>
<dbReference type="InterPro" id="IPR006935">
    <property type="entry name" value="Helicase/UvrB_N"/>
</dbReference>
<sequence length="123" mass="13846">SNNISRTALLDGHEWTLRHDYMPPANSPAAQDFPHIQAQFLAIFQHPYTQPLSRTWIDDYQIRHEQTKIHSRLIKVIWEDDGGTTDTPTPNSIQELALAALANNRKAGFKRGLVVIATGMGKT</sequence>
<evidence type="ECO:0000259" key="1">
    <source>
        <dbReference type="Pfam" id="PF04851"/>
    </source>
</evidence>
<dbReference type="GO" id="GO:0016787">
    <property type="term" value="F:hydrolase activity"/>
    <property type="evidence" value="ECO:0007669"/>
    <property type="project" value="InterPro"/>
</dbReference>
<dbReference type="Proteomes" id="UP000664658">
    <property type="component" value="Unassembled WGS sequence"/>
</dbReference>
<dbReference type="GO" id="GO:0003677">
    <property type="term" value="F:DNA binding"/>
    <property type="evidence" value="ECO:0007669"/>
    <property type="project" value="InterPro"/>
</dbReference>
<dbReference type="GO" id="GO:0005524">
    <property type="term" value="F:ATP binding"/>
    <property type="evidence" value="ECO:0007669"/>
    <property type="project" value="InterPro"/>
</dbReference>
<feature type="domain" description="Helicase/UvrB N-terminal" evidence="1">
    <location>
        <begin position="89"/>
        <end position="123"/>
    </location>
</feature>
<name>A0A8I1W995_PLESH</name>
<gene>
    <name evidence="2" type="ORF">J2R62_19075</name>
</gene>
<comment type="caution">
    <text evidence="2">The sequence shown here is derived from an EMBL/GenBank/DDBJ whole genome shotgun (WGS) entry which is preliminary data.</text>
</comment>
<accession>A0A8I1W995</accession>
<protein>
    <recommendedName>
        <fullName evidence="1">Helicase/UvrB N-terminal domain-containing protein</fullName>
    </recommendedName>
</protein>
<dbReference type="AlphaFoldDB" id="A0A8I1W995"/>
<dbReference type="EMBL" id="JAFNAA010000437">
    <property type="protein sequence ID" value="MBO1110207.1"/>
    <property type="molecule type" value="Genomic_DNA"/>
</dbReference>
<dbReference type="Pfam" id="PF04851">
    <property type="entry name" value="ResIII"/>
    <property type="match status" value="1"/>
</dbReference>
<evidence type="ECO:0000313" key="3">
    <source>
        <dbReference type="Proteomes" id="UP000664658"/>
    </source>
</evidence>
<dbReference type="InterPro" id="IPR027417">
    <property type="entry name" value="P-loop_NTPase"/>
</dbReference>
<evidence type="ECO:0000313" key="2">
    <source>
        <dbReference type="EMBL" id="MBO1110207.1"/>
    </source>
</evidence>
<proteinExistence type="predicted"/>
<dbReference type="Gene3D" id="3.40.50.300">
    <property type="entry name" value="P-loop containing nucleotide triphosphate hydrolases"/>
    <property type="match status" value="1"/>
</dbReference>